<reference evidence="1" key="2">
    <citation type="journal article" date="2020" name="Nat. Commun.">
        <title>Large-scale genome sequencing of mycorrhizal fungi provides insights into the early evolution of symbiotic traits.</title>
        <authorList>
            <person name="Miyauchi S."/>
            <person name="Kiss E."/>
            <person name="Kuo A."/>
            <person name="Drula E."/>
            <person name="Kohler A."/>
            <person name="Sanchez-Garcia M."/>
            <person name="Morin E."/>
            <person name="Andreopoulos B."/>
            <person name="Barry K.W."/>
            <person name="Bonito G."/>
            <person name="Buee M."/>
            <person name="Carver A."/>
            <person name="Chen C."/>
            <person name="Cichocki N."/>
            <person name="Clum A."/>
            <person name="Culley D."/>
            <person name="Crous P.W."/>
            <person name="Fauchery L."/>
            <person name="Girlanda M."/>
            <person name="Hayes R.D."/>
            <person name="Keri Z."/>
            <person name="LaButti K."/>
            <person name="Lipzen A."/>
            <person name="Lombard V."/>
            <person name="Magnuson J."/>
            <person name="Maillard F."/>
            <person name="Murat C."/>
            <person name="Nolan M."/>
            <person name="Ohm R.A."/>
            <person name="Pangilinan J."/>
            <person name="Pereira M.F."/>
            <person name="Perotto S."/>
            <person name="Peter M."/>
            <person name="Pfister S."/>
            <person name="Riley R."/>
            <person name="Sitrit Y."/>
            <person name="Stielow J.B."/>
            <person name="Szollosi G."/>
            <person name="Zifcakova L."/>
            <person name="Stursova M."/>
            <person name="Spatafora J.W."/>
            <person name="Tedersoo L."/>
            <person name="Vaario L.M."/>
            <person name="Yamada A."/>
            <person name="Yan M."/>
            <person name="Wang P."/>
            <person name="Xu J."/>
            <person name="Bruns T."/>
            <person name="Baldrian P."/>
            <person name="Vilgalys R."/>
            <person name="Dunand C."/>
            <person name="Henrissat B."/>
            <person name="Grigoriev I.V."/>
            <person name="Hibbett D."/>
            <person name="Nagy L.G."/>
            <person name="Martin F.M."/>
        </authorList>
    </citation>
    <scope>NUCLEOTIDE SEQUENCE</scope>
    <source>
        <strain evidence="1">P2</strain>
    </source>
</reference>
<comment type="caution">
    <text evidence="1">The sequence shown here is derived from an EMBL/GenBank/DDBJ whole genome shotgun (WGS) entry which is preliminary data.</text>
</comment>
<evidence type="ECO:0000313" key="2">
    <source>
        <dbReference type="Proteomes" id="UP000886501"/>
    </source>
</evidence>
<accession>A0ACB6YZ69</accession>
<sequence>MSGVVLCLLFLHRWYGNELAVLSFSDDPPFHPIGNYVTPDLISLWCEPGNYSRMAKFSQESPNIHVKTYISKIVSVEEPFAKVI</sequence>
<keyword evidence="2" id="KW-1185">Reference proteome</keyword>
<name>A0ACB6YZ69_THEGA</name>
<evidence type="ECO:0000313" key="1">
    <source>
        <dbReference type="EMBL" id="KAF9642554.1"/>
    </source>
</evidence>
<reference evidence="1" key="1">
    <citation type="submission" date="2019-10" db="EMBL/GenBank/DDBJ databases">
        <authorList>
            <consortium name="DOE Joint Genome Institute"/>
            <person name="Kuo A."/>
            <person name="Miyauchi S."/>
            <person name="Kiss E."/>
            <person name="Drula E."/>
            <person name="Kohler A."/>
            <person name="Sanchez-Garcia M."/>
            <person name="Andreopoulos B."/>
            <person name="Barry K.W."/>
            <person name="Bonito G."/>
            <person name="Buee M."/>
            <person name="Carver A."/>
            <person name="Chen C."/>
            <person name="Cichocki N."/>
            <person name="Clum A."/>
            <person name="Culley D."/>
            <person name="Crous P.W."/>
            <person name="Fauchery L."/>
            <person name="Girlanda M."/>
            <person name="Hayes R."/>
            <person name="Keri Z."/>
            <person name="Labutti K."/>
            <person name="Lipzen A."/>
            <person name="Lombard V."/>
            <person name="Magnuson J."/>
            <person name="Maillard F."/>
            <person name="Morin E."/>
            <person name="Murat C."/>
            <person name="Nolan M."/>
            <person name="Ohm R."/>
            <person name="Pangilinan J."/>
            <person name="Pereira M."/>
            <person name="Perotto S."/>
            <person name="Peter M."/>
            <person name="Riley R."/>
            <person name="Sitrit Y."/>
            <person name="Stielow B."/>
            <person name="Szollosi G."/>
            <person name="Zifcakova L."/>
            <person name="Stursova M."/>
            <person name="Spatafora J.W."/>
            <person name="Tedersoo L."/>
            <person name="Vaario L.-M."/>
            <person name="Yamada A."/>
            <person name="Yan M."/>
            <person name="Wang P."/>
            <person name="Xu J."/>
            <person name="Bruns T."/>
            <person name="Baldrian P."/>
            <person name="Vilgalys R."/>
            <person name="Henrissat B."/>
            <person name="Grigoriev I.V."/>
            <person name="Hibbett D."/>
            <person name="Nagy L.G."/>
            <person name="Martin F.M."/>
        </authorList>
    </citation>
    <scope>NUCLEOTIDE SEQUENCE</scope>
    <source>
        <strain evidence="1">P2</strain>
    </source>
</reference>
<organism evidence="1 2">
    <name type="scientific">Thelephora ganbajun</name>
    <name type="common">Ganba fungus</name>
    <dbReference type="NCBI Taxonomy" id="370292"/>
    <lineage>
        <taxon>Eukaryota</taxon>
        <taxon>Fungi</taxon>
        <taxon>Dikarya</taxon>
        <taxon>Basidiomycota</taxon>
        <taxon>Agaricomycotina</taxon>
        <taxon>Agaricomycetes</taxon>
        <taxon>Thelephorales</taxon>
        <taxon>Thelephoraceae</taxon>
        <taxon>Thelephora</taxon>
    </lineage>
</organism>
<protein>
    <submittedName>
        <fullName evidence="1">Uncharacterized protein</fullName>
    </submittedName>
</protein>
<dbReference type="EMBL" id="MU118424">
    <property type="protein sequence ID" value="KAF9642554.1"/>
    <property type="molecule type" value="Genomic_DNA"/>
</dbReference>
<gene>
    <name evidence="1" type="ORF">BDM02DRAFT_3124451</name>
</gene>
<proteinExistence type="predicted"/>
<dbReference type="Proteomes" id="UP000886501">
    <property type="component" value="Unassembled WGS sequence"/>
</dbReference>